<dbReference type="InterPro" id="IPR043519">
    <property type="entry name" value="NT_sf"/>
</dbReference>
<name>A0A3R8P2M2_9PSEU</name>
<accession>A0A3R8P2M2</accession>
<dbReference type="SUPFAM" id="SSF81301">
    <property type="entry name" value="Nucleotidyltransferase"/>
    <property type="match status" value="1"/>
</dbReference>
<dbReference type="Gene3D" id="3.30.460.10">
    <property type="entry name" value="Beta Polymerase, domain 2"/>
    <property type="match status" value="1"/>
</dbReference>
<comment type="caution">
    <text evidence="1">The sequence shown here is derived from an EMBL/GenBank/DDBJ whole genome shotgun (WGS) entry which is preliminary data.</text>
</comment>
<dbReference type="EMBL" id="RSAA01000016">
    <property type="protein sequence ID" value="RRO15081.1"/>
    <property type="molecule type" value="Genomic_DNA"/>
</dbReference>
<gene>
    <name evidence="1" type="ORF">EIL87_17525</name>
</gene>
<dbReference type="Proteomes" id="UP000274515">
    <property type="component" value="Unassembled WGS sequence"/>
</dbReference>
<sequence>MRRVPAAAIVAHDPAWPTRAETLLRQPRSVFAPLDGAEEFTYEHIGSTAVPGLAAKPIVDLQVRMPSLPSLDALPDVLALTFVHSPWSRCSAVLVAEPQRPSGSGRHS</sequence>
<proteinExistence type="predicted"/>
<dbReference type="InterPro" id="IPR007344">
    <property type="entry name" value="GrpB/CoaE"/>
</dbReference>
<protein>
    <recommendedName>
        <fullName evidence="3">GrpB family protein</fullName>
    </recommendedName>
</protein>
<keyword evidence="2" id="KW-1185">Reference proteome</keyword>
<evidence type="ECO:0000313" key="2">
    <source>
        <dbReference type="Proteomes" id="UP000274515"/>
    </source>
</evidence>
<reference evidence="1 2" key="1">
    <citation type="submission" date="2018-11" db="EMBL/GenBank/DDBJ databases">
        <title>Saccharopolyspora rhizosphaerae sp. nov., an actinomycete isolated from rhizosphere soil in Thailand.</title>
        <authorList>
            <person name="Intra B."/>
            <person name="Euanorasetr J."/>
            <person name="Take A."/>
            <person name="Inahashi Y."/>
            <person name="Mori M."/>
            <person name="Panbangred W."/>
            <person name="Matsumoto A."/>
        </authorList>
    </citation>
    <scope>NUCLEOTIDE SEQUENCE [LARGE SCALE GENOMIC DNA]</scope>
    <source>
        <strain evidence="1 2">H219</strain>
    </source>
</reference>
<dbReference type="Pfam" id="PF04229">
    <property type="entry name" value="GrpB"/>
    <property type="match status" value="1"/>
</dbReference>
<evidence type="ECO:0008006" key="3">
    <source>
        <dbReference type="Google" id="ProtNLM"/>
    </source>
</evidence>
<dbReference type="AlphaFoldDB" id="A0A3R8P2M2"/>
<organism evidence="1 2">
    <name type="scientific">Saccharopolyspora rhizosphaerae</name>
    <dbReference type="NCBI Taxonomy" id="2492662"/>
    <lineage>
        <taxon>Bacteria</taxon>
        <taxon>Bacillati</taxon>
        <taxon>Actinomycetota</taxon>
        <taxon>Actinomycetes</taxon>
        <taxon>Pseudonocardiales</taxon>
        <taxon>Pseudonocardiaceae</taxon>
        <taxon>Saccharopolyspora</taxon>
    </lineage>
</organism>
<evidence type="ECO:0000313" key="1">
    <source>
        <dbReference type="EMBL" id="RRO15081.1"/>
    </source>
</evidence>